<dbReference type="Proteomes" id="UP001059597">
    <property type="component" value="Chromosome"/>
</dbReference>
<organism evidence="1 2">
    <name type="scientific">Streptomyces nigrescens</name>
    <dbReference type="NCBI Taxonomy" id="1920"/>
    <lineage>
        <taxon>Bacteria</taxon>
        <taxon>Bacillati</taxon>
        <taxon>Actinomycetota</taxon>
        <taxon>Actinomycetes</taxon>
        <taxon>Kitasatosporales</taxon>
        <taxon>Streptomycetaceae</taxon>
        <taxon>Streptomyces</taxon>
    </lineage>
</organism>
<evidence type="ECO:0000313" key="1">
    <source>
        <dbReference type="EMBL" id="BDM72049.1"/>
    </source>
</evidence>
<protein>
    <submittedName>
        <fullName evidence="1">Uncharacterized protein</fullName>
    </submittedName>
</protein>
<keyword evidence="2" id="KW-1185">Reference proteome</keyword>
<accession>A0ABM8A0A4</accession>
<sequence>MGCHVPGSPARALGARAGDGCDGGAEAGGGLPLVAALADAWGAGERVPGKGVWCEFRGEGEGEGECRIPRYGRA</sequence>
<name>A0ABM8A0A4_STRNI</name>
<dbReference type="EMBL" id="AP026073">
    <property type="protein sequence ID" value="BDM72049.1"/>
    <property type="molecule type" value="Genomic_DNA"/>
</dbReference>
<gene>
    <name evidence="1" type="ORF">HEK616_55360</name>
</gene>
<proteinExistence type="predicted"/>
<reference evidence="1" key="1">
    <citation type="submission" date="2022-06" db="EMBL/GenBank/DDBJ databases">
        <title>Complete genome sequence of Streptomyces nigrescens HEK616.</title>
        <authorList>
            <person name="Asamizu S."/>
            <person name="Onaka H."/>
        </authorList>
    </citation>
    <scope>NUCLEOTIDE SEQUENCE</scope>
    <source>
        <strain evidence="1">HEK616</strain>
    </source>
</reference>
<evidence type="ECO:0000313" key="2">
    <source>
        <dbReference type="Proteomes" id="UP001059597"/>
    </source>
</evidence>